<gene>
    <name evidence="2" type="ORF">GX50_07031</name>
</gene>
<feature type="compositionally biased region" description="Basic and acidic residues" evidence="1">
    <location>
        <begin position="85"/>
        <end position="97"/>
    </location>
</feature>
<organism evidence="2 3">
    <name type="scientific">[Emmonsia] crescens</name>
    <dbReference type="NCBI Taxonomy" id="73230"/>
    <lineage>
        <taxon>Eukaryota</taxon>
        <taxon>Fungi</taxon>
        <taxon>Dikarya</taxon>
        <taxon>Ascomycota</taxon>
        <taxon>Pezizomycotina</taxon>
        <taxon>Eurotiomycetes</taxon>
        <taxon>Eurotiomycetidae</taxon>
        <taxon>Onygenales</taxon>
        <taxon>Ajellomycetaceae</taxon>
        <taxon>Emergomyces</taxon>
    </lineage>
</organism>
<evidence type="ECO:0000313" key="3">
    <source>
        <dbReference type="Proteomes" id="UP000226031"/>
    </source>
</evidence>
<reference evidence="2 3" key="1">
    <citation type="submission" date="2017-10" db="EMBL/GenBank/DDBJ databases">
        <title>Comparative genomics in systemic dimorphic fungi from Ajellomycetaceae.</title>
        <authorList>
            <person name="Munoz J.F."/>
            <person name="Mcewen J.G."/>
            <person name="Clay O.K."/>
            <person name="Cuomo C.A."/>
        </authorList>
    </citation>
    <scope>NUCLEOTIDE SEQUENCE [LARGE SCALE GENOMIC DNA]</scope>
    <source>
        <strain evidence="2 3">UAMH4076</strain>
    </source>
</reference>
<feature type="compositionally biased region" description="Low complexity" evidence="1">
    <location>
        <begin position="102"/>
        <end position="117"/>
    </location>
</feature>
<comment type="caution">
    <text evidence="2">The sequence shown here is derived from an EMBL/GenBank/DDBJ whole genome shotgun (WGS) entry which is preliminary data.</text>
</comment>
<feature type="region of interest" description="Disordered" evidence="1">
    <location>
        <begin position="77"/>
        <end position="152"/>
    </location>
</feature>
<dbReference type="AlphaFoldDB" id="A0A2B7Z1H3"/>
<sequence>MSWHKKTQQRRQPARYPPYEAEENPPKPSEMNLLRHPLFPRMVNEVHPQQYRQPYRKRILAGGTRPILAEEKVCISAPEANPPLKGDKIKESSDLLEKQTTSSSKSLSYSPSSLPSSRQPDKSISCWDPAYVEPEGPLSRDKKGNKKKTSRK</sequence>
<proteinExistence type="predicted"/>
<accession>A0A2B7Z1H3</accession>
<feature type="compositionally biased region" description="Basic residues" evidence="1">
    <location>
        <begin position="143"/>
        <end position="152"/>
    </location>
</feature>
<keyword evidence="3" id="KW-1185">Reference proteome</keyword>
<evidence type="ECO:0000256" key="1">
    <source>
        <dbReference type="SAM" id="MobiDB-lite"/>
    </source>
</evidence>
<evidence type="ECO:0000313" key="2">
    <source>
        <dbReference type="EMBL" id="PGH30204.1"/>
    </source>
</evidence>
<dbReference type="STRING" id="73230.A0A2B7Z1H3"/>
<dbReference type="VEuPathDB" id="FungiDB:EMCG_03733"/>
<feature type="region of interest" description="Disordered" evidence="1">
    <location>
        <begin position="1"/>
        <end position="33"/>
    </location>
</feature>
<dbReference type="Proteomes" id="UP000226031">
    <property type="component" value="Unassembled WGS sequence"/>
</dbReference>
<name>A0A2B7Z1H3_9EURO</name>
<feature type="compositionally biased region" description="Basic residues" evidence="1">
    <location>
        <begin position="1"/>
        <end position="13"/>
    </location>
</feature>
<protein>
    <submittedName>
        <fullName evidence="2">Uncharacterized protein</fullName>
    </submittedName>
</protein>
<dbReference type="EMBL" id="PDND01000186">
    <property type="protein sequence ID" value="PGH30204.1"/>
    <property type="molecule type" value="Genomic_DNA"/>
</dbReference>